<evidence type="ECO:0000256" key="7">
    <source>
        <dbReference type="ARBA" id="ARBA00022723"/>
    </source>
</evidence>
<dbReference type="Proteomes" id="UP000198372">
    <property type="component" value="Unassembled WGS sequence"/>
</dbReference>
<keyword evidence="5 9" id="KW-0963">Cytoplasm</keyword>
<evidence type="ECO:0000259" key="12">
    <source>
        <dbReference type="Pfam" id="PF00557"/>
    </source>
</evidence>
<comment type="subcellular location">
    <subcellularLocation>
        <location evidence="9">Cytoplasm</location>
    </subcellularLocation>
</comment>
<feature type="binding site" evidence="9">
    <location>
        <position position="462"/>
    </location>
    <ligand>
        <name>a divalent metal cation</name>
        <dbReference type="ChEBI" id="CHEBI:60240"/>
        <label>2</label>
        <note>catalytic</note>
    </ligand>
</feature>
<feature type="binding site" evidence="9">
    <location>
        <position position="219"/>
    </location>
    <ligand>
        <name>a divalent metal cation</name>
        <dbReference type="ChEBI" id="CHEBI:60240"/>
        <label>1</label>
    </ligand>
</feature>
<dbReference type="PRINTS" id="PR00599">
    <property type="entry name" value="MAPEPTIDASE"/>
</dbReference>
<keyword evidence="8 9" id="KW-0378">Hydrolase</keyword>
<dbReference type="PROSITE" id="PS01202">
    <property type="entry name" value="MAP_2"/>
    <property type="match status" value="1"/>
</dbReference>
<keyword evidence="7 9" id="KW-0479">Metal-binding</keyword>
<dbReference type="InterPro" id="IPR000994">
    <property type="entry name" value="Pept_M24"/>
</dbReference>
<evidence type="ECO:0000256" key="6">
    <source>
        <dbReference type="ARBA" id="ARBA00022670"/>
    </source>
</evidence>
<feature type="compositionally biased region" description="Acidic residues" evidence="11">
    <location>
        <begin position="38"/>
        <end position="50"/>
    </location>
</feature>
<comment type="catalytic activity">
    <reaction evidence="1 9 10">
        <text>Release of N-terminal amino acids, preferentially methionine, from peptides and arylamides.</text>
        <dbReference type="EC" id="3.4.11.18"/>
    </reaction>
</comment>
<sequence>MASTTPDQTTKATTTNGSTEEQAKATNGKVAELTPQEHEEDDDDEEEGGDEVAGANGTDKKKKKKKPKRKKKASTSTQTEPPTIPVSKFFKPSAYPVGEIQNYVNDQSYRTTSEELREKERIICQEDPDSPYNYNAIRRAAEVHRQVRSYARKNIKPGMTMTSIAEMIENGTRALVEEDGLRSGIGFPTGLSRNHCAAHYTPNAGDSIVLKAEDVLKVDFGVHVNGRIVDSAFTMTWEPTYDNLLLAVKEATNAGVKEAGIDVRMGDIGTVIQEVMESYEVEVGGKTLPVKSIRNLTGHSIKPYHIHGGKSIPIVRQPEDKEEYNTKMEEGEYFAIETFGSTGHGWVRDDGACSHYAKNLDAGRVPITMTSSKKLMATINKQFGSLPFCRRYLDRIGETSYLYAVSHLATFTKLVPIVREAGLITFTLCSSRPQLKDLVEKDLVTAYPPLSDVEGCMTAQYEHTILLRPTCKEVVSRGDDY</sequence>
<dbReference type="AlphaFoldDB" id="A0A238FSB6"/>
<keyword evidence="4 9" id="KW-0031">Aminopeptidase</keyword>
<dbReference type="STRING" id="269621.A0A238FSB6"/>
<dbReference type="Pfam" id="PF00557">
    <property type="entry name" value="Peptidase_M24"/>
    <property type="match status" value="1"/>
</dbReference>
<protein>
    <recommendedName>
        <fullName evidence="9">Methionine aminopeptidase 2</fullName>
        <shortName evidence="9">MAP 2</shortName>
        <shortName evidence="9">MetAP 2</shortName>
        <ecNumber evidence="9">3.4.11.18</ecNumber>
    </recommendedName>
    <alternativeName>
        <fullName evidence="9">Peptidase M</fullName>
    </alternativeName>
</protein>
<evidence type="ECO:0000256" key="8">
    <source>
        <dbReference type="ARBA" id="ARBA00022801"/>
    </source>
</evidence>
<feature type="compositionally biased region" description="Low complexity" evidence="11">
    <location>
        <begin position="1"/>
        <end position="15"/>
    </location>
</feature>
<evidence type="ECO:0000256" key="5">
    <source>
        <dbReference type="ARBA" id="ARBA00022490"/>
    </source>
</evidence>
<evidence type="ECO:0000256" key="4">
    <source>
        <dbReference type="ARBA" id="ARBA00022438"/>
    </source>
</evidence>
<dbReference type="PANTHER" id="PTHR45777">
    <property type="entry name" value="METHIONINE AMINOPEPTIDASE 2"/>
    <property type="match status" value="1"/>
</dbReference>
<comment type="cofactor">
    <cofactor evidence="2">
        <name>Mn(2+)</name>
        <dbReference type="ChEBI" id="CHEBI:29035"/>
    </cofactor>
</comment>
<dbReference type="GO" id="GO:0004239">
    <property type="term" value="F:initiator methionyl aminopeptidase activity"/>
    <property type="evidence" value="ECO:0007669"/>
    <property type="project" value="UniProtKB-UniRule"/>
</dbReference>
<comment type="cofactor">
    <cofactor evidence="3">
        <name>Fe(2+)</name>
        <dbReference type="ChEBI" id="CHEBI:29033"/>
    </cofactor>
</comment>
<comment type="similarity">
    <text evidence="9">Belongs to the peptidase M24A family. Methionine aminopeptidase eukaryotic type 2 subfamily.</text>
</comment>
<feature type="binding site" evidence="9">
    <location>
        <position position="299"/>
    </location>
    <ligand>
        <name>a divalent metal cation</name>
        <dbReference type="ChEBI" id="CHEBI:60240"/>
        <label>2</label>
        <note>catalytic</note>
    </ligand>
</feature>
<dbReference type="PANTHER" id="PTHR45777:SF2">
    <property type="entry name" value="METHIONINE AMINOPEPTIDASE 2"/>
    <property type="match status" value="1"/>
</dbReference>
<dbReference type="InterPro" id="IPR001714">
    <property type="entry name" value="Pept_M24_MAP"/>
</dbReference>
<feature type="binding site" evidence="9">
    <location>
        <position position="230"/>
    </location>
    <ligand>
        <name>a divalent metal cation</name>
        <dbReference type="ChEBI" id="CHEBI:60240"/>
        <label>1</label>
    </ligand>
</feature>
<dbReference type="CDD" id="cd01088">
    <property type="entry name" value="MetAP2"/>
    <property type="match status" value="1"/>
</dbReference>
<feature type="binding site" evidence="9">
    <location>
        <position position="462"/>
    </location>
    <ligand>
        <name>a divalent metal cation</name>
        <dbReference type="ChEBI" id="CHEBI:60240"/>
        <label>1</label>
    </ligand>
</feature>
<dbReference type="InterPro" id="IPR050247">
    <property type="entry name" value="Met_Aminopeptidase_Type2"/>
</dbReference>
<keyword evidence="14" id="KW-1185">Reference proteome</keyword>
<dbReference type="InterPro" id="IPR036390">
    <property type="entry name" value="WH_DNA-bd_sf"/>
</dbReference>
<dbReference type="InterPro" id="IPR018349">
    <property type="entry name" value="Pept_M24A_MAP2_BS"/>
</dbReference>
<dbReference type="InterPro" id="IPR002468">
    <property type="entry name" value="Pept_M24A_MAP2"/>
</dbReference>
<feature type="domain" description="Peptidase M24" evidence="12">
    <location>
        <begin position="136"/>
        <end position="340"/>
    </location>
</feature>
<evidence type="ECO:0000313" key="13">
    <source>
        <dbReference type="EMBL" id="SCV74128.1"/>
    </source>
</evidence>
<dbReference type="Gene3D" id="3.90.230.10">
    <property type="entry name" value="Creatinase/methionine aminopeptidase superfamily"/>
    <property type="match status" value="1"/>
</dbReference>
<gene>
    <name evidence="13" type="ORF">BQ2448_6560</name>
</gene>
<accession>A0A238FSB6</accession>
<name>A0A238FSB6_9BASI</name>
<dbReference type="EMBL" id="FMSP01000020">
    <property type="protein sequence ID" value="SCV74128.1"/>
    <property type="molecule type" value="Genomic_DNA"/>
</dbReference>
<feature type="binding site" evidence="9">
    <location>
        <position position="199"/>
    </location>
    <ligand>
        <name>substrate</name>
    </ligand>
</feature>
<proteinExistence type="inferred from homology"/>
<dbReference type="InterPro" id="IPR036005">
    <property type="entry name" value="Creatinase/aminopeptidase-like"/>
</dbReference>
<dbReference type="HAMAP" id="MF_03175">
    <property type="entry name" value="MetAP_2_euk"/>
    <property type="match status" value="1"/>
</dbReference>
<feature type="compositionally biased region" description="Basic residues" evidence="11">
    <location>
        <begin position="60"/>
        <end position="73"/>
    </location>
</feature>
<dbReference type="GO" id="GO:0070006">
    <property type="term" value="F:metalloaminopeptidase activity"/>
    <property type="evidence" value="ECO:0007669"/>
    <property type="project" value="UniProtKB-UniRule"/>
</dbReference>
<feature type="binding site" evidence="9">
    <location>
        <position position="230"/>
    </location>
    <ligand>
        <name>a divalent metal cation</name>
        <dbReference type="ChEBI" id="CHEBI:60240"/>
        <label>2</label>
        <note>catalytic</note>
    </ligand>
</feature>
<evidence type="ECO:0000256" key="2">
    <source>
        <dbReference type="ARBA" id="ARBA00001936"/>
    </source>
</evidence>
<dbReference type="EC" id="3.4.11.18" evidence="9"/>
<dbReference type="OrthoDB" id="7848262at2759"/>
<comment type="cofactor">
    <cofactor evidence="9">
        <name>Co(2+)</name>
        <dbReference type="ChEBI" id="CHEBI:48828"/>
    </cofactor>
    <cofactor evidence="9">
        <name>Zn(2+)</name>
        <dbReference type="ChEBI" id="CHEBI:29105"/>
    </cofactor>
    <cofactor evidence="9">
        <name>Mn(2+)</name>
        <dbReference type="ChEBI" id="CHEBI:29035"/>
    </cofactor>
    <cofactor evidence="9">
        <name>Fe(2+)</name>
        <dbReference type="ChEBI" id="CHEBI:29033"/>
    </cofactor>
    <text evidence="9">Binds 2 divalent metal cations per subunit. Has a high-affinity and a low affinity metal-binding site. The true nature of the physiological cofactor is under debate. The enzyme is active with cobalt, zinc, manganese or divalent iron ions. Most likely, methionine aminopeptidases function as mononuclear Fe(2+)-metalloproteases under physiological conditions, and the catalytically relevant metal-binding site has been assigned to the histidine-containing high-affinity site.</text>
</comment>
<dbReference type="InterPro" id="IPR036388">
    <property type="entry name" value="WH-like_DNA-bd_sf"/>
</dbReference>
<evidence type="ECO:0000256" key="11">
    <source>
        <dbReference type="SAM" id="MobiDB-lite"/>
    </source>
</evidence>
<dbReference type="Gene3D" id="1.10.10.10">
    <property type="entry name" value="Winged helix-like DNA-binding domain superfamily/Winged helix DNA-binding domain"/>
    <property type="match status" value="1"/>
</dbReference>
<dbReference type="GO" id="GO:0046872">
    <property type="term" value="F:metal ion binding"/>
    <property type="evidence" value="ECO:0007669"/>
    <property type="project" value="UniProtKB-UniRule"/>
</dbReference>
<feature type="region of interest" description="Disordered" evidence="11">
    <location>
        <begin position="1"/>
        <end position="90"/>
    </location>
</feature>
<dbReference type="GO" id="GO:0006508">
    <property type="term" value="P:proteolysis"/>
    <property type="evidence" value="ECO:0007669"/>
    <property type="project" value="UniProtKB-KW"/>
</dbReference>
<feature type="binding site" evidence="9">
    <location>
        <position position="337"/>
    </location>
    <ligand>
        <name>a divalent metal cation</name>
        <dbReference type="ChEBI" id="CHEBI:60240"/>
        <label>2</label>
        <note>catalytic</note>
    </ligand>
</feature>
<dbReference type="GO" id="GO:0005737">
    <property type="term" value="C:cytoplasm"/>
    <property type="evidence" value="ECO:0007669"/>
    <property type="project" value="UniProtKB-SubCell"/>
</dbReference>
<evidence type="ECO:0000256" key="9">
    <source>
        <dbReference type="HAMAP-Rule" id="MF_03175"/>
    </source>
</evidence>
<evidence type="ECO:0000313" key="14">
    <source>
        <dbReference type="Proteomes" id="UP000198372"/>
    </source>
</evidence>
<evidence type="ECO:0000256" key="1">
    <source>
        <dbReference type="ARBA" id="ARBA00000294"/>
    </source>
</evidence>
<dbReference type="NCBIfam" id="TIGR00501">
    <property type="entry name" value="met_pdase_II"/>
    <property type="match status" value="1"/>
</dbReference>
<dbReference type="SUPFAM" id="SSF55920">
    <property type="entry name" value="Creatinase/aminopeptidase"/>
    <property type="match status" value="1"/>
</dbReference>
<evidence type="ECO:0000256" key="10">
    <source>
        <dbReference type="RuleBase" id="RU003653"/>
    </source>
</evidence>
<organism evidence="13 14">
    <name type="scientific">Microbotryum intermedium</name>
    <dbReference type="NCBI Taxonomy" id="269621"/>
    <lineage>
        <taxon>Eukaryota</taxon>
        <taxon>Fungi</taxon>
        <taxon>Dikarya</taxon>
        <taxon>Basidiomycota</taxon>
        <taxon>Pucciniomycotina</taxon>
        <taxon>Microbotryomycetes</taxon>
        <taxon>Microbotryales</taxon>
        <taxon>Microbotryaceae</taxon>
        <taxon>Microbotryum</taxon>
    </lineage>
</organism>
<evidence type="ECO:0000256" key="3">
    <source>
        <dbReference type="ARBA" id="ARBA00001954"/>
    </source>
</evidence>
<comment type="function">
    <text evidence="9 10">Cotranslationally removes the N-terminal methionine from nascent proteins. The N-terminal methionine is often cleaved when the second residue in the primary sequence is small and uncharged (Met-Ala-, Cys, Gly, Pro, Ser, Thr, or Val).</text>
</comment>
<keyword evidence="6 9" id="KW-0645">Protease</keyword>
<reference evidence="14" key="1">
    <citation type="submission" date="2016-09" db="EMBL/GenBank/DDBJ databases">
        <authorList>
            <person name="Jeantristanb JTB J.-T."/>
            <person name="Ricardo R."/>
        </authorList>
    </citation>
    <scope>NUCLEOTIDE SEQUENCE [LARGE SCALE GENOMIC DNA]</scope>
</reference>
<feature type="binding site" evidence="9">
    <location>
        <position position="307"/>
    </location>
    <ligand>
        <name>substrate</name>
    </ligand>
</feature>
<dbReference type="SUPFAM" id="SSF46785">
    <property type="entry name" value="Winged helix' DNA-binding domain"/>
    <property type="match status" value="1"/>
</dbReference>